<dbReference type="PROSITE" id="PS00061">
    <property type="entry name" value="ADH_SHORT"/>
    <property type="match status" value="1"/>
</dbReference>
<dbReference type="PANTHER" id="PTHR42760">
    <property type="entry name" value="SHORT-CHAIN DEHYDROGENASES/REDUCTASES FAMILY MEMBER"/>
    <property type="match status" value="1"/>
</dbReference>
<accession>A0ABW1QHW2</accession>
<reference evidence="3" key="1">
    <citation type="journal article" date="2019" name="Int. J. Syst. Evol. Microbiol.">
        <title>The Global Catalogue of Microorganisms (GCM) 10K type strain sequencing project: providing services to taxonomists for standard genome sequencing and annotation.</title>
        <authorList>
            <consortium name="The Broad Institute Genomics Platform"/>
            <consortium name="The Broad Institute Genome Sequencing Center for Infectious Disease"/>
            <person name="Wu L."/>
            <person name="Ma J."/>
        </authorList>
    </citation>
    <scope>NUCLEOTIDE SEQUENCE [LARGE SCALE GENOMIC DNA]</scope>
    <source>
        <strain evidence="3">CGMCC 4.7198</strain>
    </source>
</reference>
<keyword evidence="3" id="KW-1185">Reference proteome</keyword>
<dbReference type="InterPro" id="IPR036291">
    <property type="entry name" value="NAD(P)-bd_dom_sf"/>
</dbReference>
<sequence>MGHAIVTGAAGDIGAEIARAIVADGHRVVLADRDLDAARAVARDVPGTEAVALDLRSADSVRTVADDFLTRFGAPDFLVNNAAVCTNVGFESIDEASWSEDLDVVLGGAFRMSQALLPAMRSAGRGAVVNVASVNGHAYFGNDMYSAAKAALLNLTRSLAVQYAPHGVRVNSVSPGTIANAAWQRRLAESPDALDRATRWYPSGRVGTPRDVADAVHFLLSERAGWITGADLPVDGGLLAGTRGLADDIGAASVVLPGQAG</sequence>
<dbReference type="RefSeq" id="WP_377036007.1">
    <property type="nucleotide sequence ID" value="NZ_JBHSQL010000004.1"/>
</dbReference>
<dbReference type="Pfam" id="PF13561">
    <property type="entry name" value="adh_short_C2"/>
    <property type="match status" value="1"/>
</dbReference>
<protein>
    <submittedName>
        <fullName evidence="2">SDR family NAD(P)-dependent oxidoreductase</fullName>
        <ecNumber evidence="2">1.1.1.-</ecNumber>
    </submittedName>
</protein>
<dbReference type="InterPro" id="IPR020904">
    <property type="entry name" value="Sc_DH/Rdtase_CS"/>
</dbReference>
<organism evidence="2 3">
    <name type="scientific">Mumia xiangluensis</name>
    <dbReference type="NCBI Taxonomy" id="1678900"/>
    <lineage>
        <taxon>Bacteria</taxon>
        <taxon>Bacillati</taxon>
        <taxon>Actinomycetota</taxon>
        <taxon>Actinomycetes</taxon>
        <taxon>Propionibacteriales</taxon>
        <taxon>Nocardioidaceae</taxon>
        <taxon>Mumia</taxon>
    </lineage>
</organism>
<keyword evidence="2" id="KW-0560">Oxidoreductase</keyword>
<dbReference type="PRINTS" id="PR00081">
    <property type="entry name" value="GDHRDH"/>
</dbReference>
<evidence type="ECO:0000256" key="1">
    <source>
        <dbReference type="ARBA" id="ARBA00006484"/>
    </source>
</evidence>
<comment type="caution">
    <text evidence="2">The sequence shown here is derived from an EMBL/GenBank/DDBJ whole genome shotgun (WGS) entry which is preliminary data.</text>
</comment>
<dbReference type="SUPFAM" id="SSF51735">
    <property type="entry name" value="NAD(P)-binding Rossmann-fold domains"/>
    <property type="match status" value="1"/>
</dbReference>
<dbReference type="CDD" id="cd05233">
    <property type="entry name" value="SDR_c"/>
    <property type="match status" value="1"/>
</dbReference>
<dbReference type="GO" id="GO:0016491">
    <property type="term" value="F:oxidoreductase activity"/>
    <property type="evidence" value="ECO:0007669"/>
    <property type="project" value="UniProtKB-KW"/>
</dbReference>
<evidence type="ECO:0000313" key="2">
    <source>
        <dbReference type="EMBL" id="MFC6149029.1"/>
    </source>
</evidence>
<evidence type="ECO:0000313" key="3">
    <source>
        <dbReference type="Proteomes" id="UP001596097"/>
    </source>
</evidence>
<dbReference type="EMBL" id="JBHSQL010000004">
    <property type="protein sequence ID" value="MFC6149029.1"/>
    <property type="molecule type" value="Genomic_DNA"/>
</dbReference>
<dbReference type="Proteomes" id="UP001596097">
    <property type="component" value="Unassembled WGS sequence"/>
</dbReference>
<gene>
    <name evidence="2" type="ORF">ACFPYK_06445</name>
</gene>
<dbReference type="EC" id="1.1.1.-" evidence="2"/>
<comment type="similarity">
    <text evidence="1">Belongs to the short-chain dehydrogenases/reductases (SDR) family.</text>
</comment>
<name>A0ABW1QHW2_9ACTN</name>
<dbReference type="PRINTS" id="PR00080">
    <property type="entry name" value="SDRFAMILY"/>
</dbReference>
<dbReference type="Gene3D" id="3.40.50.720">
    <property type="entry name" value="NAD(P)-binding Rossmann-like Domain"/>
    <property type="match status" value="1"/>
</dbReference>
<proteinExistence type="inferred from homology"/>
<dbReference type="InterPro" id="IPR002347">
    <property type="entry name" value="SDR_fam"/>
</dbReference>